<dbReference type="Proteomes" id="UP000239772">
    <property type="component" value="Unassembled WGS sequence"/>
</dbReference>
<evidence type="ECO:0000256" key="2">
    <source>
        <dbReference type="ARBA" id="ARBA00023002"/>
    </source>
</evidence>
<dbReference type="Gene3D" id="3.50.50.60">
    <property type="entry name" value="FAD/NAD(P)-binding domain"/>
    <property type="match status" value="2"/>
</dbReference>
<name>A0A2T1HYU2_9HYPH</name>
<keyword evidence="5" id="KW-1185">Reference proteome</keyword>
<gene>
    <name evidence="4" type="ORF">SLNSH_01970</name>
</gene>
<dbReference type="PANTHER" id="PTHR13847:SF280">
    <property type="entry name" value="D-AMINO ACID DEHYDROGENASE"/>
    <property type="match status" value="1"/>
</dbReference>
<protein>
    <submittedName>
        <fullName evidence="4">FAD-dependent oxidoreductase</fullName>
    </submittedName>
</protein>
<comment type="similarity">
    <text evidence="1">Belongs to the DadA oxidoreductase family.</text>
</comment>
<accession>A0A2T1HYU2</accession>
<dbReference type="AlphaFoldDB" id="A0A2T1HYU2"/>
<dbReference type="SUPFAM" id="SSF51905">
    <property type="entry name" value="FAD/NAD(P)-binding domain"/>
    <property type="match status" value="1"/>
</dbReference>
<sequence>MTGFPVTLATPPAFTGPLPEAVDVAVIGGGIIGLMAAWSVASEGKRVLLCEKGRLAGEQSSRNWGWIRQQGRDVAELPVMMEAIRLWADLPRALRDAIGFRQRGITYFARTETRMDAFARWLDLARPYGVDSRLLSRRETEAMLPNAAGWTGALHTPSDAMAEPFVTVPVLARAAAEAGVVIREGCAVRGLETSSGRLSAIVTEAGTVRCTQAILAGGAWSALFLRSVGVALPQLSVLSSVSATARLPAFFQGAACDDRFAFRRRADGSYLLTPWSFHEFYIGPDAFRNLRAFLPQIRADLSSTRFHPAAPRGYPDAWSTPRRWNTTDESPFERCRILNPRPNGPEIARLQNHFAAAFPAIGVPEITATWAGMIDVLPDALPVIDHAPLPGLILATGMSGHGFGIAPGIAKVVADLAAGRRPRLDAAAFRYGRFGNGTSLAKSSAL</sequence>
<dbReference type="GO" id="GO:0005737">
    <property type="term" value="C:cytoplasm"/>
    <property type="evidence" value="ECO:0007669"/>
    <property type="project" value="TreeGrafter"/>
</dbReference>
<keyword evidence="2" id="KW-0560">Oxidoreductase</keyword>
<reference evidence="5" key="1">
    <citation type="submission" date="2018-03" db="EMBL/GenBank/DDBJ databases">
        <authorList>
            <person name="Sun L."/>
            <person name="Liu H."/>
            <person name="Chen W."/>
            <person name="Huang K."/>
            <person name="Liu W."/>
            <person name="Gao X."/>
        </authorList>
    </citation>
    <scope>NUCLEOTIDE SEQUENCE [LARGE SCALE GENOMIC DNA]</scope>
    <source>
        <strain evidence="5">SH9</strain>
    </source>
</reference>
<comment type="caution">
    <text evidence="4">The sequence shown here is derived from an EMBL/GenBank/DDBJ whole genome shotgun (WGS) entry which is preliminary data.</text>
</comment>
<evidence type="ECO:0000313" key="4">
    <source>
        <dbReference type="EMBL" id="PSC06785.1"/>
    </source>
</evidence>
<organism evidence="4 5">
    <name type="scientific">Alsobacter soli</name>
    <dbReference type="NCBI Taxonomy" id="2109933"/>
    <lineage>
        <taxon>Bacteria</taxon>
        <taxon>Pseudomonadati</taxon>
        <taxon>Pseudomonadota</taxon>
        <taxon>Alphaproteobacteria</taxon>
        <taxon>Hyphomicrobiales</taxon>
        <taxon>Alsobacteraceae</taxon>
        <taxon>Alsobacter</taxon>
    </lineage>
</organism>
<dbReference type="PANTHER" id="PTHR13847">
    <property type="entry name" value="SARCOSINE DEHYDROGENASE-RELATED"/>
    <property type="match status" value="1"/>
</dbReference>
<evidence type="ECO:0000313" key="5">
    <source>
        <dbReference type="Proteomes" id="UP000239772"/>
    </source>
</evidence>
<evidence type="ECO:0000259" key="3">
    <source>
        <dbReference type="Pfam" id="PF01266"/>
    </source>
</evidence>
<dbReference type="GO" id="GO:0008718">
    <property type="term" value="F:D-amino-acid dehydrogenase activity"/>
    <property type="evidence" value="ECO:0007669"/>
    <property type="project" value="TreeGrafter"/>
</dbReference>
<dbReference type="RefSeq" id="WP_106335162.1">
    <property type="nucleotide sequence ID" value="NZ_PVZS01000002.1"/>
</dbReference>
<dbReference type="Pfam" id="PF01266">
    <property type="entry name" value="DAO"/>
    <property type="match status" value="1"/>
</dbReference>
<dbReference type="OrthoDB" id="9787190at2"/>
<evidence type="ECO:0000256" key="1">
    <source>
        <dbReference type="ARBA" id="ARBA00009410"/>
    </source>
</evidence>
<dbReference type="InterPro" id="IPR036188">
    <property type="entry name" value="FAD/NAD-bd_sf"/>
</dbReference>
<dbReference type="GO" id="GO:0055130">
    <property type="term" value="P:D-alanine catabolic process"/>
    <property type="evidence" value="ECO:0007669"/>
    <property type="project" value="TreeGrafter"/>
</dbReference>
<feature type="domain" description="FAD dependent oxidoreductase" evidence="3">
    <location>
        <begin position="23"/>
        <end position="416"/>
    </location>
</feature>
<dbReference type="EMBL" id="PVZS01000002">
    <property type="protein sequence ID" value="PSC06785.1"/>
    <property type="molecule type" value="Genomic_DNA"/>
</dbReference>
<dbReference type="GO" id="GO:0005886">
    <property type="term" value="C:plasma membrane"/>
    <property type="evidence" value="ECO:0007669"/>
    <property type="project" value="TreeGrafter"/>
</dbReference>
<dbReference type="InterPro" id="IPR006076">
    <property type="entry name" value="FAD-dep_OxRdtase"/>
</dbReference>
<proteinExistence type="inferred from homology"/>
<dbReference type="Gene3D" id="3.30.9.10">
    <property type="entry name" value="D-Amino Acid Oxidase, subunit A, domain 2"/>
    <property type="match status" value="2"/>
</dbReference>